<name>A0AAD6RZJ1_9AGAR</name>
<dbReference type="AlphaFoldDB" id="A0AAD6RZJ1"/>
<accession>A0AAD6RZJ1</accession>
<organism evidence="1 2">
    <name type="scientific">Mycena alexandri</name>
    <dbReference type="NCBI Taxonomy" id="1745969"/>
    <lineage>
        <taxon>Eukaryota</taxon>
        <taxon>Fungi</taxon>
        <taxon>Dikarya</taxon>
        <taxon>Basidiomycota</taxon>
        <taxon>Agaricomycotina</taxon>
        <taxon>Agaricomycetes</taxon>
        <taxon>Agaricomycetidae</taxon>
        <taxon>Agaricales</taxon>
        <taxon>Marasmiineae</taxon>
        <taxon>Mycenaceae</taxon>
        <taxon>Mycena</taxon>
    </lineage>
</organism>
<keyword evidence="2" id="KW-1185">Reference proteome</keyword>
<reference evidence="1" key="1">
    <citation type="submission" date="2023-03" db="EMBL/GenBank/DDBJ databases">
        <title>Massive genome expansion in bonnet fungi (Mycena s.s.) driven by repeated elements and novel gene families across ecological guilds.</title>
        <authorList>
            <consortium name="Lawrence Berkeley National Laboratory"/>
            <person name="Harder C.B."/>
            <person name="Miyauchi S."/>
            <person name="Viragh M."/>
            <person name="Kuo A."/>
            <person name="Thoen E."/>
            <person name="Andreopoulos B."/>
            <person name="Lu D."/>
            <person name="Skrede I."/>
            <person name="Drula E."/>
            <person name="Henrissat B."/>
            <person name="Morin E."/>
            <person name="Kohler A."/>
            <person name="Barry K."/>
            <person name="LaButti K."/>
            <person name="Morin E."/>
            <person name="Salamov A."/>
            <person name="Lipzen A."/>
            <person name="Mereny Z."/>
            <person name="Hegedus B."/>
            <person name="Baldrian P."/>
            <person name="Stursova M."/>
            <person name="Weitz H."/>
            <person name="Taylor A."/>
            <person name="Grigoriev I.V."/>
            <person name="Nagy L.G."/>
            <person name="Martin F."/>
            <person name="Kauserud H."/>
        </authorList>
    </citation>
    <scope>NUCLEOTIDE SEQUENCE</scope>
    <source>
        <strain evidence="1">CBHHK200</strain>
    </source>
</reference>
<proteinExistence type="predicted"/>
<protein>
    <submittedName>
        <fullName evidence="1">Uncharacterized protein</fullName>
    </submittedName>
</protein>
<evidence type="ECO:0000313" key="2">
    <source>
        <dbReference type="Proteomes" id="UP001218188"/>
    </source>
</evidence>
<dbReference type="Proteomes" id="UP001218188">
    <property type="component" value="Unassembled WGS sequence"/>
</dbReference>
<dbReference type="EMBL" id="JARJCM010000350">
    <property type="protein sequence ID" value="KAJ7018210.1"/>
    <property type="molecule type" value="Genomic_DNA"/>
</dbReference>
<comment type="caution">
    <text evidence="1">The sequence shown here is derived from an EMBL/GenBank/DDBJ whole genome shotgun (WGS) entry which is preliminary data.</text>
</comment>
<gene>
    <name evidence="1" type="ORF">C8F04DRAFT_1329188</name>
</gene>
<sequence>MCVKTTVRPMEKHFYLWGFEPGLIACNLSTCWAYSSEIKPRLSTNLIGTDTLSAPAIRIHGTGPSMLPSVSLATRSLGIGSCSGTPCLNRRHGSGATCNLGSLVWVFFYDPGHMDKYNNPGQHGLPRKTAVAWAASRSDLFGLPADRGFGVCARERRGSILLLALILQWHLTAPNGYVPRRREVLGILISFQGAADIGIERTKLYTPQALVINLQTFRNEYLRNSVQNGTPSEQRAIGPIKPQIIWAAAREENSPPDVSNFDLVAVPKCQQIRLLFKLTAVAYPPKLGLFYDSEQLLHLFNDGSKRKAGPVSLLVPVSPPSPFGSFQVNLTPPNVIEQRQPALGAIEKKKQTWHTCNSRMLSRPCSWPYLVPFYSLSEESLAS</sequence>
<evidence type="ECO:0000313" key="1">
    <source>
        <dbReference type="EMBL" id="KAJ7018210.1"/>
    </source>
</evidence>